<dbReference type="SUPFAM" id="SSF56112">
    <property type="entry name" value="Protein kinase-like (PK-like)"/>
    <property type="match status" value="1"/>
</dbReference>
<dbReference type="InterPro" id="IPR017441">
    <property type="entry name" value="Protein_kinase_ATP_BS"/>
</dbReference>
<dbReference type="PROSITE" id="PS50011">
    <property type="entry name" value="PROTEIN_KINASE_DOM"/>
    <property type="match status" value="1"/>
</dbReference>
<dbReference type="Proteomes" id="UP000835052">
    <property type="component" value="Unassembled WGS sequence"/>
</dbReference>
<dbReference type="PROSITE" id="PS00107">
    <property type="entry name" value="PROTEIN_KINASE_ATP"/>
    <property type="match status" value="1"/>
</dbReference>
<keyword evidence="6" id="KW-1185">Reference proteome</keyword>
<evidence type="ECO:0000313" key="6">
    <source>
        <dbReference type="Proteomes" id="UP000835052"/>
    </source>
</evidence>
<sequence>MVPSQFSRVPKISLLCNPGQAVAGPQYFCLRNPINKQYGIFRTVEIKIVKKLGSGAYGEVALADVTHPAFEQSKAAVKTVRKDVPKRLGLEDKFLVEGRISIPLDHKNIVRTLGWCYDSKPLQLLLEYCAGRSHASRCCRAQLFVGRTRKGQNSRLWILGQGLLFGDDNARRLKKSSPRECEGGWKWGKHAAEQCN</sequence>
<dbReference type="InterPro" id="IPR011009">
    <property type="entry name" value="Kinase-like_dom_sf"/>
</dbReference>
<dbReference type="OrthoDB" id="73209at2759"/>
<feature type="domain" description="Protein kinase" evidence="4">
    <location>
        <begin position="46"/>
        <end position="196"/>
    </location>
</feature>
<protein>
    <recommendedName>
        <fullName evidence="4">Protein kinase domain-containing protein</fullName>
    </recommendedName>
</protein>
<gene>
    <name evidence="5" type="ORF">CAUJ_LOCUS8555</name>
</gene>
<dbReference type="InterPro" id="IPR020635">
    <property type="entry name" value="Tyr_kinase_cat_dom"/>
</dbReference>
<organism evidence="5 6">
    <name type="scientific">Caenorhabditis auriculariae</name>
    <dbReference type="NCBI Taxonomy" id="2777116"/>
    <lineage>
        <taxon>Eukaryota</taxon>
        <taxon>Metazoa</taxon>
        <taxon>Ecdysozoa</taxon>
        <taxon>Nematoda</taxon>
        <taxon>Chromadorea</taxon>
        <taxon>Rhabditida</taxon>
        <taxon>Rhabditina</taxon>
        <taxon>Rhabditomorpha</taxon>
        <taxon>Rhabditoidea</taxon>
        <taxon>Rhabditidae</taxon>
        <taxon>Peloderinae</taxon>
        <taxon>Caenorhabditis</taxon>
    </lineage>
</organism>
<dbReference type="InterPro" id="IPR001245">
    <property type="entry name" value="Ser-Thr/Tyr_kinase_cat_dom"/>
</dbReference>
<evidence type="ECO:0000256" key="1">
    <source>
        <dbReference type="ARBA" id="ARBA00022741"/>
    </source>
</evidence>
<keyword evidence="2 3" id="KW-0067">ATP-binding</keyword>
<dbReference type="GO" id="GO:0005524">
    <property type="term" value="F:ATP binding"/>
    <property type="evidence" value="ECO:0007669"/>
    <property type="project" value="UniProtKB-UniRule"/>
</dbReference>
<feature type="binding site" evidence="3">
    <location>
        <position position="82"/>
    </location>
    <ligand>
        <name>ATP</name>
        <dbReference type="ChEBI" id="CHEBI:30616"/>
    </ligand>
</feature>
<dbReference type="SMART" id="SM00219">
    <property type="entry name" value="TyrKc"/>
    <property type="match status" value="1"/>
</dbReference>
<accession>A0A8S1H891</accession>
<dbReference type="AlphaFoldDB" id="A0A8S1H891"/>
<reference evidence="5" key="1">
    <citation type="submission" date="2020-10" db="EMBL/GenBank/DDBJ databases">
        <authorList>
            <person name="Kikuchi T."/>
        </authorList>
    </citation>
    <scope>NUCLEOTIDE SEQUENCE</scope>
    <source>
        <strain evidence="5">NKZ352</strain>
    </source>
</reference>
<dbReference type="PANTHER" id="PTHR24418">
    <property type="entry name" value="TYROSINE-PROTEIN KINASE"/>
    <property type="match status" value="1"/>
</dbReference>
<comment type="caution">
    <text evidence="5">The sequence shown here is derived from an EMBL/GenBank/DDBJ whole genome shotgun (WGS) entry which is preliminary data.</text>
</comment>
<dbReference type="Gene3D" id="3.30.200.20">
    <property type="entry name" value="Phosphorylase Kinase, domain 1"/>
    <property type="match status" value="1"/>
</dbReference>
<name>A0A8S1H891_9PELO</name>
<evidence type="ECO:0000259" key="4">
    <source>
        <dbReference type="PROSITE" id="PS50011"/>
    </source>
</evidence>
<dbReference type="GO" id="GO:0004713">
    <property type="term" value="F:protein tyrosine kinase activity"/>
    <property type="evidence" value="ECO:0007669"/>
    <property type="project" value="InterPro"/>
</dbReference>
<evidence type="ECO:0000256" key="2">
    <source>
        <dbReference type="ARBA" id="ARBA00022840"/>
    </source>
</evidence>
<dbReference type="InterPro" id="IPR000719">
    <property type="entry name" value="Prot_kinase_dom"/>
</dbReference>
<proteinExistence type="predicted"/>
<keyword evidence="1 3" id="KW-0547">Nucleotide-binding</keyword>
<evidence type="ECO:0000256" key="3">
    <source>
        <dbReference type="PROSITE-ProRule" id="PRU10141"/>
    </source>
</evidence>
<dbReference type="InterPro" id="IPR050198">
    <property type="entry name" value="Non-receptor_tyrosine_kinases"/>
</dbReference>
<dbReference type="EMBL" id="CAJGYM010000029">
    <property type="protein sequence ID" value="CAD6192636.1"/>
    <property type="molecule type" value="Genomic_DNA"/>
</dbReference>
<dbReference type="Pfam" id="PF07714">
    <property type="entry name" value="PK_Tyr_Ser-Thr"/>
    <property type="match status" value="1"/>
</dbReference>
<evidence type="ECO:0000313" key="5">
    <source>
        <dbReference type="EMBL" id="CAD6192636.1"/>
    </source>
</evidence>